<dbReference type="Gene3D" id="3.40.630.10">
    <property type="entry name" value="Zn peptidases"/>
    <property type="match status" value="2"/>
</dbReference>
<evidence type="ECO:0000313" key="2">
    <source>
        <dbReference type="EMBL" id="UYP46307.1"/>
    </source>
</evidence>
<dbReference type="InterPro" id="IPR001160">
    <property type="entry name" value="Peptidase_M20C"/>
</dbReference>
<sequence>MLQLMEKERSRPQFIWTILKEIYAHPDNYKKNQGKIHQRIKKWLIKRSNTYNIPLKIQEDSIGNIFVRKPALSGCENYPPILLQAHYDIYDKKESSIYDFQGSSISFQEKWIEMIGTPIFDDSIVGVALILAVLINKNEIFEHGPIEALFTVKRDDRFVGALNLDVDYFNIQSKFLLNFDSVDLGAITNGTAGCAEFLYSKKATPIDPGEGKYLTFYKLSISGLKGGELGSEIHFFRANAIKLIARALSSLSEHMQINLADWSGGDLYRFIPRKSTVIFAVHTDEEFKVEQILKEEKGTIIKKYRTFTEYGSNLEPNLCIQWEKTKAKPYFSKKISESAIALANLIPHGLSRSSSVENEFGRISNNFAKVETTRSAIRFHSKSRGDNAPEFKAFNRTLIQLGDLGGWKVKNDYTFPVWVPQKEKEFLNFVKHKYEDILQKPIRIDKLYWVLEPGIIAKQIPQMQALSIGPTEIGVFPENYKVSVYDIQILFRLLRTILKNLNQISM</sequence>
<dbReference type="PRINTS" id="PR00934">
    <property type="entry name" value="XHISDIPTASE"/>
</dbReference>
<dbReference type="Proteomes" id="UP001208689">
    <property type="component" value="Chromosome"/>
</dbReference>
<name>A0ABY6HS15_9ARCH</name>
<evidence type="ECO:0000313" key="3">
    <source>
        <dbReference type="Proteomes" id="UP001208689"/>
    </source>
</evidence>
<dbReference type="Pfam" id="PF07687">
    <property type="entry name" value="M20_dimer"/>
    <property type="match status" value="1"/>
</dbReference>
<feature type="domain" description="Peptidase M20 dimerisation" evidence="1">
    <location>
        <begin position="222"/>
        <end position="296"/>
    </location>
</feature>
<dbReference type="EMBL" id="CP104013">
    <property type="protein sequence ID" value="UYP46307.1"/>
    <property type="molecule type" value="Genomic_DNA"/>
</dbReference>
<proteinExistence type="predicted"/>
<accession>A0ABY6HS15</accession>
<dbReference type="SUPFAM" id="SSF53187">
    <property type="entry name" value="Zn-dependent exopeptidases"/>
    <property type="match status" value="1"/>
</dbReference>
<organism evidence="2 3">
    <name type="scientific">Candidatus Lokiarchaeum ossiferum</name>
    <dbReference type="NCBI Taxonomy" id="2951803"/>
    <lineage>
        <taxon>Archaea</taxon>
        <taxon>Promethearchaeati</taxon>
        <taxon>Promethearchaeota</taxon>
        <taxon>Promethearchaeia</taxon>
        <taxon>Promethearchaeales</taxon>
        <taxon>Promethearchaeaceae</taxon>
        <taxon>Candidatus Lokiarchaeum</taxon>
    </lineage>
</organism>
<protein>
    <recommendedName>
        <fullName evidence="1">Peptidase M20 dimerisation domain-containing protein</fullName>
    </recommendedName>
</protein>
<reference evidence="2" key="1">
    <citation type="submission" date="2022-09" db="EMBL/GenBank/DDBJ databases">
        <title>Actin cytoskeleton and complex cell architecture in an #Asgard archaeon.</title>
        <authorList>
            <person name="Ponce Toledo R.I."/>
            <person name="Schleper C."/>
            <person name="Rodrigues Oliveira T."/>
            <person name="Wollweber F."/>
            <person name="Xu J."/>
            <person name="Rittmann S."/>
            <person name="Klingl A."/>
            <person name="Pilhofer M."/>
        </authorList>
    </citation>
    <scope>NUCLEOTIDE SEQUENCE</scope>
    <source>
        <strain evidence="2">B-35</strain>
    </source>
</reference>
<dbReference type="PIRSF" id="PIRSF016599">
    <property type="entry name" value="Xaa-His_dipept"/>
    <property type="match status" value="1"/>
</dbReference>
<keyword evidence="3" id="KW-1185">Reference proteome</keyword>
<gene>
    <name evidence="2" type="ORF">NEF87_002592</name>
</gene>
<dbReference type="PANTHER" id="PTHR43501">
    <property type="entry name" value="CYTOSOL NON-SPECIFIC DIPEPTIDASE"/>
    <property type="match status" value="1"/>
</dbReference>
<dbReference type="InterPro" id="IPR011650">
    <property type="entry name" value="Peptidase_M20_dimer"/>
</dbReference>
<dbReference type="PANTHER" id="PTHR43501:SF1">
    <property type="entry name" value="CYTOSOL NON-SPECIFIC DIPEPTIDASE"/>
    <property type="match status" value="1"/>
</dbReference>
<evidence type="ECO:0000259" key="1">
    <source>
        <dbReference type="Pfam" id="PF07687"/>
    </source>
</evidence>